<accession>A0A382UFM6</accession>
<gene>
    <name evidence="1" type="ORF">METZ01_LOCUS385920</name>
</gene>
<organism evidence="1">
    <name type="scientific">marine metagenome</name>
    <dbReference type="NCBI Taxonomy" id="408172"/>
    <lineage>
        <taxon>unclassified sequences</taxon>
        <taxon>metagenomes</taxon>
        <taxon>ecological metagenomes</taxon>
    </lineage>
</organism>
<proteinExistence type="predicted"/>
<reference evidence="1" key="1">
    <citation type="submission" date="2018-05" db="EMBL/GenBank/DDBJ databases">
        <authorList>
            <person name="Lanie J.A."/>
            <person name="Ng W.-L."/>
            <person name="Kazmierczak K.M."/>
            <person name="Andrzejewski T.M."/>
            <person name="Davidsen T.M."/>
            <person name="Wayne K.J."/>
            <person name="Tettelin H."/>
            <person name="Glass J.I."/>
            <person name="Rusch D."/>
            <person name="Podicherti R."/>
            <person name="Tsui H.-C.T."/>
            <person name="Winkler M.E."/>
        </authorList>
    </citation>
    <scope>NUCLEOTIDE SEQUENCE</scope>
</reference>
<sequence length="47" mass="5471">MAEFNGVSHQVTLYIFRRTLDYAPKKNLSDVYADGLKILVVWNAEQR</sequence>
<dbReference type="AlphaFoldDB" id="A0A382UFM6"/>
<dbReference type="EMBL" id="UINC01143883">
    <property type="protein sequence ID" value="SVD33066.1"/>
    <property type="molecule type" value="Genomic_DNA"/>
</dbReference>
<evidence type="ECO:0000313" key="1">
    <source>
        <dbReference type="EMBL" id="SVD33066.1"/>
    </source>
</evidence>
<name>A0A382UFM6_9ZZZZ</name>
<protein>
    <submittedName>
        <fullName evidence="1">Uncharacterized protein</fullName>
    </submittedName>
</protein>